<evidence type="ECO:0000313" key="2">
    <source>
        <dbReference type="Proteomes" id="UP001242811"/>
    </source>
</evidence>
<dbReference type="Proteomes" id="UP001242811">
    <property type="component" value="Unassembled WGS sequence"/>
</dbReference>
<organism evidence="1 2">
    <name type="scientific">Paenibacillus brasilensis</name>
    <dbReference type="NCBI Taxonomy" id="128574"/>
    <lineage>
        <taxon>Bacteria</taxon>
        <taxon>Bacillati</taxon>
        <taxon>Bacillota</taxon>
        <taxon>Bacilli</taxon>
        <taxon>Bacillales</taxon>
        <taxon>Paenibacillaceae</taxon>
        <taxon>Paenibacillus</taxon>
    </lineage>
</organism>
<reference evidence="1 2" key="1">
    <citation type="submission" date="2023-07" db="EMBL/GenBank/DDBJ databases">
        <title>Genomic Encyclopedia of Type Strains, Phase IV (KMG-IV): sequencing the most valuable type-strain genomes for metagenomic binning, comparative biology and taxonomic classification.</title>
        <authorList>
            <person name="Goeker M."/>
        </authorList>
    </citation>
    <scope>NUCLEOTIDE SEQUENCE [LARGE SCALE GENOMIC DNA]</scope>
    <source>
        <strain evidence="1 2">DSM 14914</strain>
    </source>
</reference>
<accession>A0ABU0L7R3</accession>
<name>A0ABU0L7R3_9BACL</name>
<evidence type="ECO:0000313" key="1">
    <source>
        <dbReference type="EMBL" id="MDQ0497255.1"/>
    </source>
</evidence>
<comment type="caution">
    <text evidence="1">The sequence shown here is derived from an EMBL/GenBank/DDBJ whole genome shotgun (WGS) entry which is preliminary data.</text>
</comment>
<dbReference type="RefSeq" id="WP_307500547.1">
    <property type="nucleotide sequence ID" value="NZ_JAUSWA010000064.1"/>
</dbReference>
<sequence>MKSYAEIMIEEVEKWVGRSLTDSEKRTAEWLSGWESETRKNVMVMLRDAFRNGSRQ</sequence>
<gene>
    <name evidence="1" type="ORF">QOZ95_005474</name>
</gene>
<protein>
    <submittedName>
        <fullName evidence="1">Uncharacterized protein</fullName>
    </submittedName>
</protein>
<dbReference type="EMBL" id="JAUSWA010000064">
    <property type="protein sequence ID" value="MDQ0497255.1"/>
    <property type="molecule type" value="Genomic_DNA"/>
</dbReference>
<proteinExistence type="predicted"/>
<keyword evidence="2" id="KW-1185">Reference proteome</keyword>